<feature type="region of interest" description="Disordered" evidence="1">
    <location>
        <begin position="1632"/>
        <end position="1655"/>
    </location>
</feature>
<dbReference type="PANTHER" id="PTHR22928:SF3">
    <property type="entry name" value="TELOMERE-ASSOCIATED PROTEIN RIF1"/>
    <property type="match status" value="1"/>
</dbReference>
<proteinExistence type="predicted"/>
<evidence type="ECO:0000313" key="3">
    <source>
        <dbReference type="Proteomes" id="UP000887013"/>
    </source>
</evidence>
<feature type="non-terminal residue" evidence="2">
    <location>
        <position position="1"/>
    </location>
</feature>
<dbReference type="Proteomes" id="UP000887013">
    <property type="component" value="Unassembled WGS sequence"/>
</dbReference>
<dbReference type="GO" id="GO:0140445">
    <property type="term" value="C:chromosome, telomeric repeat region"/>
    <property type="evidence" value="ECO:0007669"/>
    <property type="project" value="TreeGrafter"/>
</dbReference>
<sequence length="1899" mass="211391">EPQYFEAVCSLLQNVLESIDFSSVGSSSTSGFGNGSLLMKKKKPLGNLTSFVDLLSFLLTCFYANYIEHEDDIYQSCTPKAQRKGHISKTAVPLDLLKTFFGNLKTGSVISSVLEELAVPLSKFFAITQKKANANIIGAKLEVLWNVVTSSIEIHYLGPYDTDFLTTMCPLLESSITHFRRHIKERSRRFWFATFAPVISSLTLPESFKNILKKSKLSLMPDENVSSLEDCMYNPASDSIEDEIVNFENVTSLKESSVKTSEVSKVNESKSTKEAESKVMKEKKLSINKNVDELSSSEFVKIDNPTYVSLTPRRRSFRNRKSFIPTMYNDLSQSQDTTLGGSSESFDTSSSCEIVEFKSLEECDKPLVASSKNGNFNEDAEKSVVSSKIIDLHDSTSSIEILTSMNGIVNSIEEALNLEEINAGKSEVVCENTFPLKTSSSLDTNKIDQNITNCAGSLDVIIVSSSDDISVQKIVIDSKSLNSDSINDVEKCNQDPISETDCKPNQTELKKKKRRLKRRNSNDDLKDSQEMAKMEESSLDNSAKKDSLISDYKFEKENGEPLLNPQGSQRTKKFKLHIESANKEQVLPKKNGKCKQSIITSHLKSISKTDDNKSHLESQNIKLSESLANESSSTNNNQSSISDIKKTCDEIVDLSDSEEIIPSSQSSVDSMSYVKFPALEKSPKRTLIFNNFDGEANLDLPSVKNNAEQKSDIQVEENSNECPETPIDLIETPCKGSISSEVFSQISSFSVAKTISSMPLKSSENLVNSNELLNKIDNNGIKTDLCSVILQKNEEKKDLKAENTPPLYTEAYNVQTSEPVLLQNAHTEEKIRSFAASKLLNVAVENDEDSPKTVRIKSLRSASKNTSRKSFSSAVKKTVKKPVKRKSMPNLNPLSKVEKLDTVEEGVTFEGLSKSDSLTLSNENVNQPETNSQFENKLQDKVSLISVSSSVTTDSEIEQNSILEDIADVISDIHEKLESYNDAYTCEFSLNMTAEVEQDSNKIGLTSCMDLATSEESLEKSNKEFREESIDASVIISGNNSNVNAVFENVVLKPVDENCINLSSAILKISENLEIEKSGSGLNYKENTEMSEEPSKDNCSLIHDMQKSETDIDDNCLKIVSLPVRSFEADEKDKLLIHVSEELNNIENKDSEMRSDIQSDQHFDKSFHECVLSIESKADEKEFNKTAVRKSIPSNNIESYEIVELSVQGEHDSIGNVFNAVSNIDQGSKALLSSYTQHNDIKNSSSGLLNGVVEETEQKIMNKEKFNYINSMEYSNQIDKDIGDSCCDEIKEIQETCEMDDNQNISANSRNLSLEGKRAPEISYPLSFLENDIVSTDVEIGKIDGNKEPFFSQAEDSKTGSICIENLVKKEREIKELDALESNSNVSVVHVDLKQSISIPTDDMHGAPVQCNVAACQEIAENENFANKAINVNCSSLPGTMVCTANSTSDFADKEIESSSRRRKAKCPVRSAFNFRHRSNVLVSMTKSFPKNNDQNTSKEVNDKNGKKTVHIIQKKLLENNNKKVKKFSDSKIHNDPSKVEDGDNLIQNSSNSSLDTVDVSKKPVTSTKRPKTILSYQEITDVNTRFNASMAPQTRRLKMLASSVHKSLPVQDDVYSLGENDITCMENENSISTSSSILKKRKASSDPGPSKHRKVTFADPLVEERLFRNDDNLSDRILKASILLNINDSEHDSSPQDIDKVTKVRDENTNVSVKPIPSTDDIPSSSEYQSSDENLTNYCNFPISPLLINCEESVCSILNELTTPTWAHGLVTLLFSKNIKTIGDLCKLNVHELRALPLKSPKVACLHNALITHLKRTQDATSEKLNSEDWCFGTDSTENKNSEIHTDVNWKGKTESEIFEGVAQELLCDDRIQKLSTETLIALSKKSFLEMTKRLEDV</sequence>
<feature type="compositionally biased region" description="Basic residues" evidence="1">
    <location>
        <begin position="510"/>
        <end position="519"/>
    </location>
</feature>
<feature type="compositionally biased region" description="Basic residues" evidence="1">
    <location>
        <begin position="877"/>
        <end position="887"/>
    </location>
</feature>
<feature type="region of interest" description="Disordered" evidence="1">
    <location>
        <begin position="1529"/>
        <end position="1566"/>
    </location>
</feature>
<feature type="region of interest" description="Disordered" evidence="1">
    <location>
        <begin position="508"/>
        <end position="544"/>
    </location>
</feature>
<feature type="region of interest" description="Disordered" evidence="1">
    <location>
        <begin position="855"/>
        <end position="891"/>
    </location>
</feature>
<feature type="compositionally biased region" description="Basic and acidic residues" evidence="1">
    <location>
        <begin position="1529"/>
        <end position="1542"/>
    </location>
</feature>
<comment type="caution">
    <text evidence="2">The sequence shown here is derived from an EMBL/GenBank/DDBJ whole genome shotgun (WGS) entry which is preliminary data.</text>
</comment>
<feature type="compositionally biased region" description="Polar residues" evidence="1">
    <location>
        <begin position="860"/>
        <end position="873"/>
    </location>
</feature>
<dbReference type="GO" id="GO:0005634">
    <property type="term" value="C:nucleus"/>
    <property type="evidence" value="ECO:0007669"/>
    <property type="project" value="TreeGrafter"/>
</dbReference>
<feature type="compositionally biased region" description="Polar residues" evidence="1">
    <location>
        <begin position="1546"/>
        <end position="1556"/>
    </location>
</feature>
<organism evidence="2 3">
    <name type="scientific">Nephila pilipes</name>
    <name type="common">Giant wood spider</name>
    <name type="synonym">Nephila maculata</name>
    <dbReference type="NCBI Taxonomy" id="299642"/>
    <lineage>
        <taxon>Eukaryota</taxon>
        <taxon>Metazoa</taxon>
        <taxon>Ecdysozoa</taxon>
        <taxon>Arthropoda</taxon>
        <taxon>Chelicerata</taxon>
        <taxon>Arachnida</taxon>
        <taxon>Araneae</taxon>
        <taxon>Araneomorphae</taxon>
        <taxon>Entelegynae</taxon>
        <taxon>Araneoidea</taxon>
        <taxon>Nephilidae</taxon>
        <taxon>Nephila</taxon>
    </lineage>
</organism>
<keyword evidence="3" id="KW-1185">Reference proteome</keyword>
<dbReference type="EMBL" id="BMAW01053160">
    <property type="protein sequence ID" value="GFS89665.1"/>
    <property type="molecule type" value="Genomic_DNA"/>
</dbReference>
<gene>
    <name evidence="2" type="primary">RIF1_1</name>
    <name evidence="2" type="ORF">NPIL_315831</name>
</gene>
<reference evidence="2" key="1">
    <citation type="submission" date="2020-08" db="EMBL/GenBank/DDBJ databases">
        <title>Multicomponent nature underlies the extraordinary mechanical properties of spider dragline silk.</title>
        <authorList>
            <person name="Kono N."/>
            <person name="Nakamura H."/>
            <person name="Mori M."/>
            <person name="Yoshida Y."/>
            <person name="Ohtoshi R."/>
            <person name="Malay A.D."/>
            <person name="Moran D.A.P."/>
            <person name="Tomita M."/>
            <person name="Numata K."/>
            <person name="Arakawa K."/>
        </authorList>
    </citation>
    <scope>NUCLEOTIDE SEQUENCE</scope>
</reference>
<accession>A0A8X6TAL1</accession>
<name>A0A8X6TAL1_NEPPI</name>
<dbReference type="OrthoDB" id="6436085at2759"/>
<feature type="compositionally biased region" description="Low complexity" evidence="1">
    <location>
        <begin position="1716"/>
        <end position="1727"/>
    </location>
</feature>
<feature type="compositionally biased region" description="Basic and acidic residues" evidence="1">
    <location>
        <begin position="1690"/>
        <end position="1709"/>
    </location>
</feature>
<protein>
    <submittedName>
        <fullName evidence="2">Telomere-associated protein RIF1</fullName>
    </submittedName>
</protein>
<evidence type="ECO:0000256" key="1">
    <source>
        <dbReference type="SAM" id="MobiDB-lite"/>
    </source>
</evidence>
<feature type="compositionally biased region" description="Basic and acidic residues" evidence="1">
    <location>
        <begin position="520"/>
        <end position="544"/>
    </location>
</feature>
<dbReference type="GO" id="GO:0000723">
    <property type="term" value="P:telomere maintenance"/>
    <property type="evidence" value="ECO:0007669"/>
    <property type="project" value="TreeGrafter"/>
</dbReference>
<feature type="region of interest" description="Disordered" evidence="1">
    <location>
        <begin position="1690"/>
        <end position="1728"/>
    </location>
</feature>
<dbReference type="PANTHER" id="PTHR22928">
    <property type="entry name" value="TELOMERE-ASSOCIATED PROTEIN RIF1"/>
    <property type="match status" value="1"/>
</dbReference>
<evidence type="ECO:0000313" key="2">
    <source>
        <dbReference type="EMBL" id="GFS89665.1"/>
    </source>
</evidence>